<dbReference type="InterPro" id="IPR053728">
    <property type="entry name" value="Alginate_Permeability_Chnl"/>
</dbReference>
<dbReference type="OrthoDB" id="9766302at2"/>
<dbReference type="AlphaFoldDB" id="A0A2U3QJ65"/>
<organism evidence="3 4">
    <name type="scientific">Candidatus Sulfobium mesophilum</name>
    <dbReference type="NCBI Taxonomy" id="2016548"/>
    <lineage>
        <taxon>Bacteria</taxon>
        <taxon>Pseudomonadati</taxon>
        <taxon>Nitrospirota</taxon>
        <taxon>Nitrospiria</taxon>
        <taxon>Nitrospirales</taxon>
        <taxon>Nitrospiraceae</taxon>
        <taxon>Candidatus Sulfobium</taxon>
    </lineage>
</organism>
<name>A0A2U3QJ65_9BACT</name>
<dbReference type="EMBL" id="OUUY01000101">
    <property type="protein sequence ID" value="SPQ01410.1"/>
    <property type="molecule type" value="Genomic_DNA"/>
</dbReference>
<dbReference type="Gene3D" id="2.40.160.100">
    <property type="match status" value="1"/>
</dbReference>
<evidence type="ECO:0000313" key="4">
    <source>
        <dbReference type="Proteomes" id="UP000245125"/>
    </source>
</evidence>
<protein>
    <recommendedName>
        <fullName evidence="2">Alginate export domain-containing protein</fullName>
    </recommendedName>
</protein>
<reference evidence="4" key="1">
    <citation type="submission" date="2018-03" db="EMBL/GenBank/DDBJ databases">
        <authorList>
            <person name="Zecchin S."/>
        </authorList>
    </citation>
    <scope>NUCLEOTIDE SEQUENCE [LARGE SCALE GENOMIC DNA]</scope>
</reference>
<dbReference type="InterPro" id="IPR025388">
    <property type="entry name" value="Alginate_export_dom"/>
</dbReference>
<dbReference type="Proteomes" id="UP000245125">
    <property type="component" value="Unassembled WGS sequence"/>
</dbReference>
<keyword evidence="1" id="KW-0732">Signal</keyword>
<feature type="domain" description="Alginate export" evidence="2">
    <location>
        <begin position="221"/>
        <end position="459"/>
    </location>
</feature>
<keyword evidence="4" id="KW-1185">Reference proteome</keyword>
<evidence type="ECO:0000259" key="2">
    <source>
        <dbReference type="Pfam" id="PF13372"/>
    </source>
</evidence>
<feature type="signal peptide" evidence="1">
    <location>
        <begin position="1"/>
        <end position="25"/>
    </location>
</feature>
<evidence type="ECO:0000256" key="1">
    <source>
        <dbReference type="SAM" id="SignalP"/>
    </source>
</evidence>
<accession>A0A2U3QJ65</accession>
<sequence>MLKRSFAAMFVLFLVAVLYVSVAHAETTFNYGAAFRLRQEIWDDVVSLDTGNVATGGFPDRNFFRLRTQLWAKADFTQQFGVYARLANEMKYFAGPFTAYKAGNDGTDPDRYDPDELIVDNLYLDAKNIFGLPIDLRIGRQDFLGPETYGEGFLLLDGTPADGSRTFYFNAAKLRWKINQKNSVDFVYIDDPRTDVYMPSLHPAVTGGLFVDNKKVLTASREEAFVLYGRSKIGETVSLEPYYIYKIEHGFATTPKLKLNTIGARAVVALQNGWKIGGEFATQFGDYESGGKWNDRTGNGGYIFVARKYENVSLKPEFDIRYVYMSGDDAGTGDKNETFDPLFSRNPNWNELIIYPLLNETAAFGGAGIPGYWTNMEIIKASLKLNFTPQTNLLLAYQYLWAPEKPDLTRLSKTMFGDGKSRGHLPTAILSHQFTKKLDGMLQLEYFVPGSYYSDQADNATFFRWQLQYKI</sequence>
<proteinExistence type="predicted"/>
<dbReference type="Pfam" id="PF13372">
    <property type="entry name" value="Alginate_exp"/>
    <property type="match status" value="1"/>
</dbReference>
<evidence type="ECO:0000313" key="3">
    <source>
        <dbReference type="EMBL" id="SPQ01410.1"/>
    </source>
</evidence>
<feature type="chain" id="PRO_5015464734" description="Alginate export domain-containing protein" evidence="1">
    <location>
        <begin position="26"/>
        <end position="471"/>
    </location>
</feature>
<gene>
    <name evidence="3" type="ORF">NBG4_530016</name>
</gene>